<feature type="chain" id="PRO_5042102116" description="Hydrophobin" evidence="1">
    <location>
        <begin position="16"/>
        <end position="119"/>
    </location>
</feature>
<dbReference type="InterPro" id="IPR045634">
    <property type="entry name" value="DUF6413"/>
</dbReference>
<name>A0AAD9HQ12_9PEZI</name>
<reference evidence="2" key="1">
    <citation type="submission" date="2021-06" db="EMBL/GenBank/DDBJ databases">
        <title>Comparative genomics, transcriptomics and evolutionary studies reveal genomic signatures of adaptation to plant cell wall in hemibiotrophic fungi.</title>
        <authorList>
            <consortium name="DOE Joint Genome Institute"/>
            <person name="Baroncelli R."/>
            <person name="Diaz J.F."/>
            <person name="Benocci T."/>
            <person name="Peng M."/>
            <person name="Battaglia E."/>
            <person name="Haridas S."/>
            <person name="Andreopoulos W."/>
            <person name="Labutti K."/>
            <person name="Pangilinan J."/>
            <person name="Floch G.L."/>
            <person name="Makela M.R."/>
            <person name="Henrissat B."/>
            <person name="Grigoriev I.V."/>
            <person name="Crouch J.A."/>
            <person name="De Vries R.P."/>
            <person name="Sukno S.A."/>
            <person name="Thon M.R."/>
        </authorList>
    </citation>
    <scope>NUCLEOTIDE SEQUENCE</scope>
    <source>
        <strain evidence="2">MAFF235873</strain>
    </source>
</reference>
<dbReference type="Pfam" id="PF19951">
    <property type="entry name" value="DUF6413"/>
    <property type="match status" value="1"/>
</dbReference>
<dbReference type="Proteomes" id="UP001232148">
    <property type="component" value="Unassembled WGS sequence"/>
</dbReference>
<evidence type="ECO:0008006" key="4">
    <source>
        <dbReference type="Google" id="ProtNLM"/>
    </source>
</evidence>
<comment type="caution">
    <text evidence="2">The sequence shown here is derived from an EMBL/GenBank/DDBJ whole genome shotgun (WGS) entry which is preliminary data.</text>
</comment>
<dbReference type="EMBL" id="MU842824">
    <property type="protein sequence ID" value="KAK2033196.1"/>
    <property type="molecule type" value="Genomic_DNA"/>
</dbReference>
<evidence type="ECO:0000256" key="1">
    <source>
        <dbReference type="SAM" id="SignalP"/>
    </source>
</evidence>
<proteinExistence type="predicted"/>
<accession>A0AAD9HQ12</accession>
<keyword evidence="3" id="KW-1185">Reference proteome</keyword>
<gene>
    <name evidence="2" type="ORF">LX32DRAFT_635605</name>
</gene>
<dbReference type="AlphaFoldDB" id="A0AAD9HQ12"/>
<evidence type="ECO:0000313" key="2">
    <source>
        <dbReference type="EMBL" id="KAK2033196.1"/>
    </source>
</evidence>
<organism evidence="2 3">
    <name type="scientific">Colletotrichum zoysiae</name>
    <dbReference type="NCBI Taxonomy" id="1216348"/>
    <lineage>
        <taxon>Eukaryota</taxon>
        <taxon>Fungi</taxon>
        <taxon>Dikarya</taxon>
        <taxon>Ascomycota</taxon>
        <taxon>Pezizomycotina</taxon>
        <taxon>Sordariomycetes</taxon>
        <taxon>Hypocreomycetidae</taxon>
        <taxon>Glomerellales</taxon>
        <taxon>Glomerellaceae</taxon>
        <taxon>Colletotrichum</taxon>
        <taxon>Colletotrichum graminicola species complex</taxon>
    </lineage>
</organism>
<feature type="signal peptide" evidence="1">
    <location>
        <begin position="1"/>
        <end position="15"/>
    </location>
</feature>
<keyword evidence="1" id="KW-0732">Signal</keyword>
<sequence>MRVLSTFLFAPAVLAWCGSNCYPSDNGPGVFQAIVPVTGQICCDPNGSPDPTGTCKGKNLNSYCCTSYANDGTDRIAGCDDLLRFKTGRNVLATAGNADVCAYTNKAGNVMTGFIGCAA</sequence>
<evidence type="ECO:0000313" key="3">
    <source>
        <dbReference type="Proteomes" id="UP001232148"/>
    </source>
</evidence>
<protein>
    <recommendedName>
        <fullName evidence="4">Hydrophobin</fullName>
    </recommendedName>
</protein>